<sequence length="95" mass="11471">MENDGRRFFRVISNQVRFGCGFRTVEGRKQYFAWHGYPNRNDDFFTTTEISEREFLQIGSEYPREIQADRETAEIFRKKYIEGHKVLLEGWNKLL</sequence>
<dbReference type="AlphaFoldDB" id="A0A1G6LI68"/>
<evidence type="ECO:0000313" key="1">
    <source>
        <dbReference type="EMBL" id="SDC42950.1"/>
    </source>
</evidence>
<accession>A0A1G6LI68</accession>
<dbReference type="RefSeq" id="WP_093730278.1">
    <property type="nucleotide sequence ID" value="NZ_FMYW01000007.1"/>
</dbReference>
<dbReference type="Proteomes" id="UP000198943">
    <property type="component" value="Unassembled WGS sequence"/>
</dbReference>
<keyword evidence="2" id="KW-1185">Reference proteome</keyword>
<organism evidence="1 2">
    <name type="scientific">Succiniclasticum ruminis</name>
    <dbReference type="NCBI Taxonomy" id="40841"/>
    <lineage>
        <taxon>Bacteria</taxon>
        <taxon>Bacillati</taxon>
        <taxon>Bacillota</taxon>
        <taxon>Negativicutes</taxon>
        <taxon>Acidaminococcales</taxon>
        <taxon>Acidaminococcaceae</taxon>
        <taxon>Succiniclasticum</taxon>
    </lineage>
</organism>
<evidence type="ECO:0000313" key="2">
    <source>
        <dbReference type="Proteomes" id="UP000198943"/>
    </source>
</evidence>
<gene>
    <name evidence="1" type="ORF">SAMN04487864_10788</name>
</gene>
<name>A0A1G6LI68_9FIRM</name>
<reference evidence="2" key="1">
    <citation type="submission" date="2016-10" db="EMBL/GenBank/DDBJ databases">
        <authorList>
            <person name="Varghese N."/>
            <person name="Submissions S."/>
        </authorList>
    </citation>
    <scope>NUCLEOTIDE SEQUENCE [LARGE SCALE GENOMIC DNA]</scope>
    <source>
        <strain evidence="2">DSM 11005</strain>
    </source>
</reference>
<protein>
    <submittedName>
        <fullName evidence="1">Uncharacterized protein</fullName>
    </submittedName>
</protein>
<proteinExistence type="predicted"/>
<dbReference type="EMBL" id="FMYW01000007">
    <property type="protein sequence ID" value="SDC42950.1"/>
    <property type="molecule type" value="Genomic_DNA"/>
</dbReference>
<dbReference type="OrthoDB" id="9553683at2"/>